<dbReference type="AlphaFoldDB" id="A0A0H5PXD0"/>
<name>A0A0H5PXD0_9ZZZZ</name>
<organism evidence="1">
    <name type="scientific">uncultured prokaryote</name>
    <dbReference type="NCBI Taxonomy" id="198431"/>
    <lineage>
        <taxon>unclassified sequences</taxon>
        <taxon>environmental samples</taxon>
    </lineage>
</organism>
<reference evidence="1" key="2">
    <citation type="submission" date="2015-07" db="EMBL/GenBank/DDBJ databases">
        <title>Plasmids, circular viruses and viroids from rat gut.</title>
        <authorList>
            <person name="Jorgensen T.J."/>
            <person name="Hansen M.A."/>
            <person name="Xu Z."/>
            <person name="Tabak M.A."/>
            <person name="Sorensen S.J."/>
            <person name="Hansen L.H."/>
        </authorList>
    </citation>
    <scope>NUCLEOTIDE SEQUENCE</scope>
    <source>
        <strain evidence="1">RGRH0222</strain>
    </source>
</reference>
<sequence length="188" mass="20653">MIFVILTFSLKNDSSLKTCYFAPELDPVAGNQVKTDRVPGSLGGLLKNELKSIPVRPHIWGGGNISTTISVLEETHPPHLGAGKRVAFQMIPSQTLVPTSGEVGWSKRQPLHSSPHLGAVDYSSFLADRGYTRCTESVQQILSGLSKIGQSSAALYAVSQNGDMPAYLIWVRGSRFNLLNFERVQRWR</sequence>
<dbReference type="EMBL" id="LN852896">
    <property type="protein sequence ID" value="CRY94248.1"/>
    <property type="molecule type" value="Genomic_DNA"/>
</dbReference>
<protein>
    <submittedName>
        <fullName evidence="1">Uncharacterized protein</fullName>
    </submittedName>
</protein>
<proteinExistence type="predicted"/>
<accession>A0A0H5PXD0</accession>
<reference evidence="1" key="1">
    <citation type="submission" date="2015-06" db="EMBL/GenBank/DDBJ databases">
        <authorList>
            <person name="Joergensen T."/>
        </authorList>
    </citation>
    <scope>NUCLEOTIDE SEQUENCE</scope>
    <source>
        <strain evidence="1">RGRH0222</strain>
    </source>
</reference>
<evidence type="ECO:0000313" key="1">
    <source>
        <dbReference type="EMBL" id="CRY94248.1"/>
    </source>
</evidence>